<dbReference type="Gene3D" id="3.90.226.10">
    <property type="entry name" value="2-enoyl-CoA Hydratase, Chain A, domain 1"/>
    <property type="match status" value="1"/>
</dbReference>
<dbReference type="SMART" id="SM00245">
    <property type="entry name" value="TSPc"/>
    <property type="match status" value="1"/>
</dbReference>
<evidence type="ECO:0000313" key="4">
    <source>
        <dbReference type="Proteomes" id="UP000648257"/>
    </source>
</evidence>
<organism evidence="3 4">
    <name type="scientific">Undibacterium seohonense</name>
    <dbReference type="NCBI Taxonomy" id="1344950"/>
    <lineage>
        <taxon>Bacteria</taxon>
        <taxon>Pseudomonadati</taxon>
        <taxon>Pseudomonadota</taxon>
        <taxon>Betaproteobacteria</taxon>
        <taxon>Burkholderiales</taxon>
        <taxon>Oxalobacteraceae</taxon>
        <taxon>Undibacterium</taxon>
    </lineage>
</organism>
<dbReference type="CDD" id="cd07563">
    <property type="entry name" value="Peptidase_S41_IRBP"/>
    <property type="match status" value="1"/>
</dbReference>
<feature type="chain" id="PRO_5046028957" evidence="1">
    <location>
        <begin position="25"/>
        <end position="388"/>
    </location>
</feature>
<feature type="signal peptide" evidence="1">
    <location>
        <begin position="1"/>
        <end position="24"/>
    </location>
</feature>
<feature type="domain" description="Tail specific protease" evidence="2">
    <location>
        <begin position="138"/>
        <end position="339"/>
    </location>
</feature>
<dbReference type="InterPro" id="IPR029045">
    <property type="entry name" value="ClpP/crotonase-like_dom_sf"/>
</dbReference>
<dbReference type="SUPFAM" id="SSF52096">
    <property type="entry name" value="ClpP/crotonase"/>
    <property type="match status" value="1"/>
</dbReference>
<reference evidence="3 4" key="1">
    <citation type="submission" date="2020-08" db="EMBL/GenBank/DDBJ databases">
        <title>Novel species isolated from subtropical streams in China.</title>
        <authorList>
            <person name="Lu H."/>
        </authorList>
    </citation>
    <scope>NUCLEOTIDE SEQUENCE [LARGE SCALE GENOMIC DNA]</scope>
    <source>
        <strain evidence="3 4">KACC 16656</strain>
    </source>
</reference>
<dbReference type="Pfam" id="PF03572">
    <property type="entry name" value="Peptidase_S41"/>
    <property type="match status" value="1"/>
</dbReference>
<dbReference type="PANTHER" id="PTHR11261">
    <property type="entry name" value="INTERPHOTORECEPTOR RETINOID-BINDING PROTEIN"/>
    <property type="match status" value="1"/>
</dbReference>
<protein>
    <submittedName>
        <fullName evidence="3">S41 family peptidase</fullName>
    </submittedName>
</protein>
<dbReference type="Gene3D" id="3.30.750.44">
    <property type="match status" value="1"/>
</dbReference>
<accession>A0ABR6X984</accession>
<sequence length="388" mass="42667">MLNRRRLIPNLLAVTMLLSTPYFAQSALAQHGAIQMQGPVQNLPPDFMVDAKMRAQIIDNLSKKMRAFYVFPEIGEKMAAAIESHDKAGAYTHLSSANRLAAKLTEDLLAISHDKHIRVMNSPDKVDDDITAEQRANDKPSAEELASNAEFERSRNYGVEKYERLLGNIAYLELGGFLNAQTSGEVVAAAMTVASGANALIIDLCRNGGGDPAMVALICSYLFDPEPVHLNDLYFRESNQTRQFWTHAVVPGKRFGKDKPVYVLTSERTFSAAEEFSYNLKNLKRATLIGATTGGGANPGDSYKLADHLTVFIPNGRAISPITKTNWEGTGVTPHIAVPVDQALLTAQLLAMKPVLDTIKEDWRKQPLQRAIDDVQSKLNAMKTKAKN</sequence>
<keyword evidence="1" id="KW-0732">Signal</keyword>
<dbReference type="InterPro" id="IPR005151">
    <property type="entry name" value="Tail-specific_protease"/>
</dbReference>
<proteinExistence type="predicted"/>
<evidence type="ECO:0000259" key="2">
    <source>
        <dbReference type="SMART" id="SM00245"/>
    </source>
</evidence>
<name>A0ABR6X984_9BURK</name>
<keyword evidence="4" id="KW-1185">Reference proteome</keyword>
<dbReference type="RefSeq" id="WP_186924276.1">
    <property type="nucleotide sequence ID" value="NZ_JACOFW010000027.1"/>
</dbReference>
<gene>
    <name evidence="3" type="ORF">H8K52_17875</name>
</gene>
<dbReference type="EMBL" id="JACOFW010000027">
    <property type="protein sequence ID" value="MBC3809213.1"/>
    <property type="molecule type" value="Genomic_DNA"/>
</dbReference>
<evidence type="ECO:0000313" key="3">
    <source>
        <dbReference type="EMBL" id="MBC3809213.1"/>
    </source>
</evidence>
<dbReference type="Pfam" id="PF11918">
    <property type="entry name" value="Peptidase_S41_N"/>
    <property type="match status" value="1"/>
</dbReference>
<comment type="caution">
    <text evidence="3">The sequence shown here is derived from an EMBL/GenBank/DDBJ whole genome shotgun (WGS) entry which is preliminary data.</text>
</comment>
<evidence type="ECO:0000256" key="1">
    <source>
        <dbReference type="SAM" id="SignalP"/>
    </source>
</evidence>
<dbReference type="PANTHER" id="PTHR11261:SF3">
    <property type="entry name" value="RETINOL-BINDING PROTEIN 3"/>
    <property type="match status" value="1"/>
</dbReference>
<dbReference type="Proteomes" id="UP000648257">
    <property type="component" value="Unassembled WGS sequence"/>
</dbReference>